<reference evidence="2 3" key="1">
    <citation type="submission" date="2017-12" db="EMBL/GenBank/DDBJ databases">
        <authorList>
            <person name="Hurst M.R.H."/>
        </authorList>
    </citation>
    <scope>NUCLEOTIDE SEQUENCE [LARGE SCALE GENOMIC DNA]</scope>
    <source>
        <strain evidence="2 3">SY-3-19</strain>
    </source>
</reference>
<evidence type="ECO:0000256" key="1">
    <source>
        <dbReference type="SAM" id="SignalP"/>
    </source>
</evidence>
<dbReference type="AlphaFoldDB" id="A0A2S7K9H9"/>
<protein>
    <submittedName>
        <fullName evidence="2">Uncharacterized protein</fullName>
    </submittedName>
</protein>
<dbReference type="RefSeq" id="WP_104828793.1">
    <property type="nucleotide sequence ID" value="NZ_PJCH01000003.1"/>
</dbReference>
<organism evidence="2 3">
    <name type="scientific">Hyphococcus luteus</name>
    <dbReference type="NCBI Taxonomy" id="2058213"/>
    <lineage>
        <taxon>Bacteria</taxon>
        <taxon>Pseudomonadati</taxon>
        <taxon>Pseudomonadota</taxon>
        <taxon>Alphaproteobacteria</taxon>
        <taxon>Parvularculales</taxon>
        <taxon>Parvularculaceae</taxon>
        <taxon>Hyphococcus</taxon>
    </lineage>
</organism>
<proteinExistence type="predicted"/>
<evidence type="ECO:0000313" key="2">
    <source>
        <dbReference type="EMBL" id="PQA89155.1"/>
    </source>
</evidence>
<dbReference type="Proteomes" id="UP000239504">
    <property type="component" value="Unassembled WGS sequence"/>
</dbReference>
<keyword evidence="1" id="KW-0732">Signal</keyword>
<name>A0A2S7K9H9_9PROT</name>
<feature type="signal peptide" evidence="1">
    <location>
        <begin position="1"/>
        <end position="23"/>
    </location>
</feature>
<evidence type="ECO:0000313" key="3">
    <source>
        <dbReference type="Proteomes" id="UP000239504"/>
    </source>
</evidence>
<keyword evidence="3" id="KW-1185">Reference proteome</keyword>
<gene>
    <name evidence="2" type="ORF">CW354_04200</name>
</gene>
<comment type="caution">
    <text evidence="2">The sequence shown here is derived from an EMBL/GenBank/DDBJ whole genome shotgun (WGS) entry which is preliminary data.</text>
</comment>
<accession>A0A2S7K9H9</accession>
<sequence>MIRKLLLTAAILPLAACSATDLATSTQRLRQANQAAQVASGVASTVAPKDTEAAPESVSLADAEPITGEAFDVTLKRVRGKAKAVTAKPRIAVVGYNVGAITKSRAVASTRGGFTRNSAKTSMTLLLAGIDDAVLQDVADEAYSDLVSRLAAAGFDVVGAEDMQSAPGIEKILPGEAAYDGNLQRGNGNGRIRVAGPHALGASDYNALGRTTFNGNKMAKAGGALDAALLFPNLSLGFAQTESSGNAMFARKARVEGGALFHVDPATKIDLVYSKKGRYADGWASWQTKGWAGTDAAFAEVAKTDSSNNALAVGLSKALGAGMGSNSKSEYTVVADPERYKALALKAAKGVNTALVADMLAARSGS</sequence>
<feature type="chain" id="PRO_5015747310" evidence="1">
    <location>
        <begin position="24"/>
        <end position="366"/>
    </location>
</feature>
<dbReference type="EMBL" id="PJCH01000003">
    <property type="protein sequence ID" value="PQA89155.1"/>
    <property type="molecule type" value="Genomic_DNA"/>
</dbReference>